<dbReference type="PANTHER" id="PTHR28259">
    <property type="entry name" value="FLUORIDE EXPORT PROTEIN 1-RELATED"/>
    <property type="match status" value="1"/>
</dbReference>
<sequence>MTFADLAIIGLGGGIGTLIRYILALKWNATRSLPIGTLFVNWSGSFLIGFIAMLNLNSLWTYFIISGIAGGMTTFSTLNKELVILWKDGKRKIFFFYLIGTYSIGIFFAYLGIVAGRLLAP</sequence>
<comment type="caution">
    <text evidence="11">The sequence shown here is derived from an EMBL/GenBank/DDBJ whole genome shotgun (WGS) entry which is preliminary data.</text>
</comment>
<keyword evidence="4 10" id="KW-1133">Transmembrane helix</keyword>
<dbReference type="Proteomes" id="UP001597231">
    <property type="component" value="Unassembled WGS sequence"/>
</dbReference>
<feature type="transmembrane region" description="Helical" evidence="10">
    <location>
        <begin position="35"/>
        <end position="54"/>
    </location>
</feature>
<feature type="binding site" evidence="10">
    <location>
        <position position="70"/>
    </location>
    <ligand>
        <name>Na(+)</name>
        <dbReference type="ChEBI" id="CHEBI:29101"/>
        <note>structural</note>
    </ligand>
</feature>
<dbReference type="EMBL" id="JBHTLT010000109">
    <property type="protein sequence ID" value="MFD1206065.1"/>
    <property type="molecule type" value="Genomic_DNA"/>
</dbReference>
<comment type="activity regulation">
    <text evidence="10">Na(+) is not transported, but it plays an essential structural role and its presence is essential for fluoride channel function.</text>
</comment>
<keyword evidence="3 10" id="KW-0812">Transmembrane</keyword>
<comment type="catalytic activity">
    <reaction evidence="8">
        <text>fluoride(in) = fluoride(out)</text>
        <dbReference type="Rhea" id="RHEA:76159"/>
        <dbReference type="ChEBI" id="CHEBI:17051"/>
    </reaction>
    <physiologicalReaction direction="left-to-right" evidence="8">
        <dbReference type="Rhea" id="RHEA:76160"/>
    </physiologicalReaction>
</comment>
<feature type="binding site" evidence="10">
    <location>
        <position position="73"/>
    </location>
    <ligand>
        <name>Na(+)</name>
        <dbReference type="ChEBI" id="CHEBI:29101"/>
        <note>structural</note>
    </ligand>
</feature>
<dbReference type="RefSeq" id="WP_336823601.1">
    <property type="nucleotide sequence ID" value="NZ_JBHTLT010000109.1"/>
</dbReference>
<reference evidence="12" key="1">
    <citation type="journal article" date="2019" name="Int. J. Syst. Evol. Microbiol.">
        <title>The Global Catalogue of Microorganisms (GCM) 10K type strain sequencing project: providing services to taxonomists for standard genome sequencing and annotation.</title>
        <authorList>
            <consortium name="The Broad Institute Genomics Platform"/>
            <consortium name="The Broad Institute Genome Sequencing Center for Infectious Disease"/>
            <person name="Wu L."/>
            <person name="Ma J."/>
        </authorList>
    </citation>
    <scope>NUCLEOTIDE SEQUENCE [LARGE SCALE GENOMIC DNA]</scope>
    <source>
        <strain evidence="12">CCUG 53915</strain>
    </source>
</reference>
<keyword evidence="10" id="KW-0479">Metal-binding</keyword>
<keyword evidence="5 10" id="KW-0472">Membrane</keyword>
<organism evidence="11 12">
    <name type="scientific">Sporosarcina contaminans</name>
    <dbReference type="NCBI Taxonomy" id="633403"/>
    <lineage>
        <taxon>Bacteria</taxon>
        <taxon>Bacillati</taxon>
        <taxon>Bacillota</taxon>
        <taxon>Bacilli</taxon>
        <taxon>Bacillales</taxon>
        <taxon>Caryophanaceae</taxon>
        <taxon>Sporosarcina</taxon>
    </lineage>
</organism>
<evidence type="ECO:0000313" key="12">
    <source>
        <dbReference type="Proteomes" id="UP001597231"/>
    </source>
</evidence>
<keyword evidence="2 10" id="KW-1003">Cell membrane</keyword>
<name>A0ABW3U064_9BACL</name>
<protein>
    <recommendedName>
        <fullName evidence="10">Fluoride-specific ion channel FluC</fullName>
    </recommendedName>
</protein>
<dbReference type="InterPro" id="IPR003691">
    <property type="entry name" value="FluC"/>
</dbReference>
<evidence type="ECO:0000256" key="1">
    <source>
        <dbReference type="ARBA" id="ARBA00004651"/>
    </source>
</evidence>
<evidence type="ECO:0000256" key="3">
    <source>
        <dbReference type="ARBA" id="ARBA00022692"/>
    </source>
</evidence>
<feature type="transmembrane region" description="Helical" evidence="10">
    <location>
        <begin position="94"/>
        <end position="120"/>
    </location>
</feature>
<dbReference type="PANTHER" id="PTHR28259:SF1">
    <property type="entry name" value="FLUORIDE EXPORT PROTEIN 1-RELATED"/>
    <property type="match status" value="1"/>
</dbReference>
<proteinExistence type="inferred from homology"/>
<evidence type="ECO:0000256" key="8">
    <source>
        <dbReference type="ARBA" id="ARBA00035585"/>
    </source>
</evidence>
<keyword evidence="12" id="KW-1185">Reference proteome</keyword>
<feature type="transmembrane region" description="Helical" evidence="10">
    <location>
        <begin position="60"/>
        <end position="82"/>
    </location>
</feature>
<evidence type="ECO:0000256" key="5">
    <source>
        <dbReference type="ARBA" id="ARBA00023136"/>
    </source>
</evidence>
<dbReference type="Pfam" id="PF02537">
    <property type="entry name" value="CRCB"/>
    <property type="match status" value="1"/>
</dbReference>
<evidence type="ECO:0000256" key="4">
    <source>
        <dbReference type="ARBA" id="ARBA00022989"/>
    </source>
</evidence>
<comment type="function">
    <text evidence="9 10">Fluoride-specific ion channel. Important for reducing fluoride concentration in the cell, thus reducing its toxicity.</text>
</comment>
<keyword evidence="10" id="KW-0406">Ion transport</keyword>
<evidence type="ECO:0000256" key="2">
    <source>
        <dbReference type="ARBA" id="ARBA00022475"/>
    </source>
</evidence>
<dbReference type="HAMAP" id="MF_00454">
    <property type="entry name" value="FluC"/>
    <property type="match status" value="1"/>
</dbReference>
<accession>A0ABW3U064</accession>
<keyword evidence="6 10" id="KW-0407">Ion channel</keyword>
<keyword evidence="10" id="KW-0915">Sodium</keyword>
<keyword evidence="10" id="KW-0813">Transport</keyword>
<evidence type="ECO:0000256" key="6">
    <source>
        <dbReference type="ARBA" id="ARBA00023303"/>
    </source>
</evidence>
<gene>
    <name evidence="10" type="primary">fluC</name>
    <name evidence="10" type="synonym">crcB</name>
    <name evidence="11" type="ORF">ACFQ38_13280</name>
</gene>
<comment type="subcellular location">
    <subcellularLocation>
        <location evidence="1 10">Cell membrane</location>
        <topology evidence="1 10">Multi-pass membrane protein</topology>
    </subcellularLocation>
</comment>
<evidence type="ECO:0000256" key="9">
    <source>
        <dbReference type="ARBA" id="ARBA00049940"/>
    </source>
</evidence>
<evidence type="ECO:0000256" key="7">
    <source>
        <dbReference type="ARBA" id="ARBA00035120"/>
    </source>
</evidence>
<feature type="transmembrane region" description="Helical" evidence="10">
    <location>
        <begin position="6"/>
        <end position="23"/>
    </location>
</feature>
<evidence type="ECO:0000256" key="10">
    <source>
        <dbReference type="HAMAP-Rule" id="MF_00454"/>
    </source>
</evidence>
<comment type="similarity">
    <text evidence="7 10">Belongs to the fluoride channel Fluc/FEX (TC 1.A.43) family.</text>
</comment>
<evidence type="ECO:0000313" key="11">
    <source>
        <dbReference type="EMBL" id="MFD1206065.1"/>
    </source>
</evidence>